<name>A0A563EGA9_9PSEU</name>
<dbReference type="CDD" id="cd00093">
    <property type="entry name" value="HTH_XRE"/>
    <property type="match status" value="1"/>
</dbReference>
<dbReference type="Gene3D" id="1.10.260.40">
    <property type="entry name" value="lambda repressor-like DNA-binding domains"/>
    <property type="match status" value="1"/>
</dbReference>
<evidence type="ECO:0000313" key="4">
    <source>
        <dbReference type="Proteomes" id="UP000316639"/>
    </source>
</evidence>
<accession>A0A563EGA9</accession>
<dbReference type="EMBL" id="VOBR01000044">
    <property type="protein sequence ID" value="TWP45121.1"/>
    <property type="molecule type" value="Genomic_DNA"/>
</dbReference>
<reference evidence="3 4" key="1">
    <citation type="submission" date="2019-07" db="EMBL/GenBank/DDBJ databases">
        <title>Lentzea xizangensis sp. nov., isolated from Qinghai-Tibetan Plateau Soils.</title>
        <authorList>
            <person name="Huang J."/>
        </authorList>
    </citation>
    <scope>NUCLEOTIDE SEQUENCE [LARGE SCALE GENOMIC DNA]</scope>
    <source>
        <strain evidence="3 4">FXJ1.1311</strain>
    </source>
</reference>
<dbReference type="InterPro" id="IPR001387">
    <property type="entry name" value="Cro/C1-type_HTH"/>
</dbReference>
<comment type="caution">
    <text evidence="3">The sequence shown here is derived from an EMBL/GenBank/DDBJ whole genome shotgun (WGS) entry which is preliminary data.</text>
</comment>
<evidence type="ECO:0000259" key="2">
    <source>
        <dbReference type="PROSITE" id="PS50943"/>
    </source>
</evidence>
<proteinExistence type="predicted"/>
<dbReference type="AlphaFoldDB" id="A0A563EGA9"/>
<dbReference type="InterPro" id="IPR010982">
    <property type="entry name" value="Lambda_DNA-bd_dom_sf"/>
</dbReference>
<keyword evidence="4" id="KW-1185">Reference proteome</keyword>
<dbReference type="Pfam" id="PF19054">
    <property type="entry name" value="DUF5753"/>
    <property type="match status" value="1"/>
</dbReference>
<dbReference type="OrthoDB" id="4966777at2"/>
<feature type="domain" description="HTH cro/C1-type" evidence="2">
    <location>
        <begin position="151"/>
        <end position="205"/>
    </location>
</feature>
<organism evidence="3 4">
    <name type="scientific">Lentzea tibetensis</name>
    <dbReference type="NCBI Taxonomy" id="2591470"/>
    <lineage>
        <taxon>Bacteria</taxon>
        <taxon>Bacillati</taxon>
        <taxon>Actinomycetota</taxon>
        <taxon>Actinomycetes</taxon>
        <taxon>Pseudonocardiales</taxon>
        <taxon>Pseudonocardiaceae</taxon>
        <taxon>Lentzea</taxon>
    </lineage>
</organism>
<sequence length="420" mass="47796">MESRPTVPATRRREPVSHQDQEHHRTRCAVEQGTHPGPLVRLLAVGTVGVPGEPAGRREHLRRRPRVEPRTNRSARGLLAGGRRGRGQDDLRRRGPFPAPGARRERRAVLGDARSFSAAHHRTERVPDDTGTPPDPMTTQSEERQRLASMLRALRLDAALSTTELARRLNWSQSKVSKTERGETSPPPEDVQEWARLTKASEQTHAELAELAEITNSEAVEMKRYRAPGRRRRQEELHRLEANASAVRAYSGDLVIGLAQTRPYARAMFMLGGRQSPEERLDEVVDARLARQESLNNLDRQFEFVMNESAFRRKLIPAEDMRQQVQHLIEFSHRPNVDFGLITFNSNERVHQLHSFSMIGDPGRDAESIVLIQTLTRRLVIRDPEEIAEYLEHFNALRTAAISGDELRAFLREVIEDLGR</sequence>
<dbReference type="Proteomes" id="UP000316639">
    <property type="component" value="Unassembled WGS sequence"/>
</dbReference>
<dbReference type="PROSITE" id="PS50943">
    <property type="entry name" value="HTH_CROC1"/>
    <property type="match status" value="1"/>
</dbReference>
<evidence type="ECO:0000313" key="3">
    <source>
        <dbReference type="EMBL" id="TWP45121.1"/>
    </source>
</evidence>
<protein>
    <submittedName>
        <fullName evidence="3">Helix-turn-helix domain-containing protein</fullName>
    </submittedName>
</protein>
<dbReference type="InterPro" id="IPR043917">
    <property type="entry name" value="DUF5753"/>
</dbReference>
<feature type="region of interest" description="Disordered" evidence="1">
    <location>
        <begin position="50"/>
        <end position="142"/>
    </location>
</feature>
<gene>
    <name evidence="3" type="ORF">FKR81_39865</name>
</gene>
<dbReference type="Pfam" id="PF13560">
    <property type="entry name" value="HTH_31"/>
    <property type="match status" value="1"/>
</dbReference>
<dbReference type="SUPFAM" id="SSF47413">
    <property type="entry name" value="lambda repressor-like DNA-binding domains"/>
    <property type="match status" value="1"/>
</dbReference>
<feature type="compositionally biased region" description="Basic and acidic residues" evidence="1">
    <location>
        <begin position="11"/>
        <end position="23"/>
    </location>
</feature>
<feature type="region of interest" description="Disordered" evidence="1">
    <location>
        <begin position="1"/>
        <end position="37"/>
    </location>
</feature>
<evidence type="ECO:0000256" key="1">
    <source>
        <dbReference type="SAM" id="MobiDB-lite"/>
    </source>
</evidence>
<dbReference type="GO" id="GO:0003677">
    <property type="term" value="F:DNA binding"/>
    <property type="evidence" value="ECO:0007669"/>
    <property type="project" value="InterPro"/>
</dbReference>
<dbReference type="SMART" id="SM00530">
    <property type="entry name" value="HTH_XRE"/>
    <property type="match status" value="1"/>
</dbReference>